<dbReference type="EMBL" id="JH767194">
    <property type="protein sequence ID" value="EQC28514.1"/>
    <property type="molecule type" value="Genomic_DNA"/>
</dbReference>
<sequence>MDDLVEVLQNDLVKEAARSRQLARATSTVEKLRLQKRFERERDHVKKLVQVLAKNVAVPLGDPRRRNIASTDENTAPRHRWGDRQRSARVACGARTETVQDVEFHRYVCRKVAAQQQSTRSNNLLTEAALRVHKSQPELLQEKRTLLHQLHRVVGQQQRKLEDDAMTVRSAVSSFKSLALQRPVTQRYVPFSDVASSS</sequence>
<organism evidence="2 3">
    <name type="scientific">Saprolegnia diclina (strain VS20)</name>
    <dbReference type="NCBI Taxonomy" id="1156394"/>
    <lineage>
        <taxon>Eukaryota</taxon>
        <taxon>Sar</taxon>
        <taxon>Stramenopiles</taxon>
        <taxon>Oomycota</taxon>
        <taxon>Saprolegniomycetes</taxon>
        <taxon>Saprolegniales</taxon>
        <taxon>Saprolegniaceae</taxon>
        <taxon>Saprolegnia</taxon>
    </lineage>
</organism>
<dbReference type="InParanoid" id="T0PSP6"/>
<gene>
    <name evidence="2" type="ORF">SDRG_13842</name>
</gene>
<evidence type="ECO:0000313" key="3">
    <source>
        <dbReference type="Proteomes" id="UP000030762"/>
    </source>
</evidence>
<accession>T0PSP6</accession>
<feature type="region of interest" description="Disordered" evidence="1">
    <location>
        <begin position="63"/>
        <end position="85"/>
    </location>
</feature>
<dbReference type="GeneID" id="19954569"/>
<dbReference type="AlphaFoldDB" id="T0PSP6"/>
<evidence type="ECO:0000256" key="1">
    <source>
        <dbReference type="SAM" id="MobiDB-lite"/>
    </source>
</evidence>
<name>T0PSP6_SAPDV</name>
<evidence type="ECO:0000313" key="2">
    <source>
        <dbReference type="EMBL" id="EQC28514.1"/>
    </source>
</evidence>
<reference evidence="2 3" key="1">
    <citation type="submission" date="2012-04" db="EMBL/GenBank/DDBJ databases">
        <title>The Genome Sequence of Saprolegnia declina VS20.</title>
        <authorList>
            <consortium name="The Broad Institute Genome Sequencing Platform"/>
            <person name="Russ C."/>
            <person name="Nusbaum C."/>
            <person name="Tyler B."/>
            <person name="van West P."/>
            <person name="Dieguez-Uribeondo J."/>
            <person name="de Bruijn I."/>
            <person name="Tripathy S."/>
            <person name="Jiang R."/>
            <person name="Young S.K."/>
            <person name="Zeng Q."/>
            <person name="Gargeya S."/>
            <person name="Fitzgerald M."/>
            <person name="Haas B."/>
            <person name="Abouelleil A."/>
            <person name="Alvarado L."/>
            <person name="Arachchi H.M."/>
            <person name="Berlin A."/>
            <person name="Chapman S.B."/>
            <person name="Goldberg J."/>
            <person name="Griggs A."/>
            <person name="Gujja S."/>
            <person name="Hansen M."/>
            <person name="Howarth C."/>
            <person name="Imamovic A."/>
            <person name="Larimer J."/>
            <person name="McCowen C."/>
            <person name="Montmayeur A."/>
            <person name="Murphy C."/>
            <person name="Neiman D."/>
            <person name="Pearson M."/>
            <person name="Priest M."/>
            <person name="Roberts A."/>
            <person name="Saif S."/>
            <person name="Shea T."/>
            <person name="Sisk P."/>
            <person name="Sykes S."/>
            <person name="Wortman J."/>
            <person name="Nusbaum C."/>
            <person name="Birren B."/>
        </authorList>
    </citation>
    <scope>NUCLEOTIDE SEQUENCE [LARGE SCALE GENOMIC DNA]</scope>
    <source>
        <strain evidence="2 3">VS20</strain>
    </source>
</reference>
<proteinExistence type="predicted"/>
<protein>
    <submittedName>
        <fullName evidence="2">Uncharacterized protein</fullName>
    </submittedName>
</protein>
<dbReference type="VEuPathDB" id="FungiDB:SDRG_13842"/>
<dbReference type="OrthoDB" id="64267at2759"/>
<dbReference type="Proteomes" id="UP000030762">
    <property type="component" value="Unassembled WGS sequence"/>
</dbReference>
<keyword evidence="3" id="KW-1185">Reference proteome</keyword>
<dbReference type="RefSeq" id="XP_008618162.1">
    <property type="nucleotide sequence ID" value="XM_008619940.1"/>
</dbReference>